<sequence>MSGSNQTSPRFFNYPTPKPHDAPYKAPPPGKNPVVKGALLHYLSNLVATVPLVPGVLWSNAGFSSLRECRQLDGIDPRYDPTVIPLSESNDASVSYTDNSNLRASPGHASSNRFHSIKDFHDAYLSGALTPTEVVEHLLPLIRRDVAQRSPYSTAFMDSKVDMVRQAAEASTQRYKQGKPLGILDGVPFGVKDDLKVKGYKHYIGTTHDYSNGGNKDTSWCAKMVEKEGAILVGTLTMHELGMDTTNNNPNWGTPINPYNSSYYPGGSSGGAASAVGHGLIPFAIGSDGGGSVRIPSNYCGLYGLKPSHSRVSVAPMPDAGKSVTVRGPLASNMSDLEIAYRILAQPDPSTYPSSLFSPPRKHTGPRNKVLGVYKAWIDRADPAVQEAVHSALQYFESELGYQIIDITIPLLTEGQLAHAMTIMAEGAAGHKTSIYDLTPANRILMSVARQSPATDFLLAQRLRNILMEHLANLFQKHPGLIIVTPTTPNAGWPIDPAELSHGVTNGNKQIRNMDADKGPPTLTSFHINRVALSWPEPTYGILLPTLAHLAPSLNLHSESRTILSRAMNPQILITPHPSTSTQDGRRQSYPDDMSTSSSNSSISDTEMKNDPTLQTRPRLGSRKSSGTIIIPRDSPNVEMKEEEEEYDDGDARTMSPRRSSEEIEKMGQDARQALIEQAKALQASLMQIVDRVEVVKNEHEKLEGGNKFLQSYIGELMQTSKLTSTGAGKASKVKGKGRIIK</sequence>
<dbReference type="PROSITE" id="PS00571">
    <property type="entry name" value="AMIDASES"/>
    <property type="match status" value="1"/>
</dbReference>
<dbReference type="PANTHER" id="PTHR11895:SF67">
    <property type="entry name" value="AMIDASE DOMAIN-CONTAINING PROTEIN"/>
    <property type="match status" value="1"/>
</dbReference>
<evidence type="ECO:0000259" key="3">
    <source>
        <dbReference type="Pfam" id="PF01425"/>
    </source>
</evidence>
<evidence type="ECO:0000313" key="4">
    <source>
        <dbReference type="EMBL" id="CAG5138399.1"/>
    </source>
</evidence>
<dbReference type="Gene3D" id="1.20.5.170">
    <property type="match status" value="1"/>
</dbReference>
<dbReference type="Pfam" id="PF10224">
    <property type="entry name" value="DUF2205"/>
    <property type="match status" value="1"/>
</dbReference>
<comment type="caution">
    <text evidence="4">The sequence shown here is derived from an EMBL/GenBank/DDBJ whole genome shotgun (WGS) entry which is preliminary data.</text>
</comment>
<dbReference type="InterPro" id="IPR020556">
    <property type="entry name" value="Amidase_CS"/>
</dbReference>
<dbReference type="AlphaFoldDB" id="A0A8J2HRT8"/>
<dbReference type="Gene3D" id="3.90.1300.10">
    <property type="entry name" value="Amidase signature (AS) domain"/>
    <property type="match status" value="1"/>
</dbReference>
<dbReference type="InterPro" id="IPR019357">
    <property type="entry name" value="SCOC"/>
</dbReference>
<dbReference type="RefSeq" id="XP_043163874.1">
    <property type="nucleotide sequence ID" value="XM_043307939.1"/>
</dbReference>
<gene>
    <name evidence="4" type="ORF">ALTATR162_LOCUS346</name>
</gene>
<comment type="similarity">
    <text evidence="1">Belongs to the amidase family.</text>
</comment>
<dbReference type="InterPro" id="IPR000120">
    <property type="entry name" value="Amidase"/>
</dbReference>
<dbReference type="PANTHER" id="PTHR11895">
    <property type="entry name" value="TRANSAMIDASE"/>
    <property type="match status" value="1"/>
</dbReference>
<dbReference type="InterPro" id="IPR023631">
    <property type="entry name" value="Amidase_dom"/>
</dbReference>
<dbReference type="Proteomes" id="UP000676310">
    <property type="component" value="Unassembled WGS sequence"/>
</dbReference>
<feature type="compositionally biased region" description="Polar residues" evidence="2">
    <location>
        <begin position="1"/>
        <end position="10"/>
    </location>
</feature>
<feature type="region of interest" description="Disordered" evidence="2">
    <location>
        <begin position="573"/>
        <end position="658"/>
    </location>
</feature>
<proteinExistence type="inferred from homology"/>
<dbReference type="InterPro" id="IPR036928">
    <property type="entry name" value="AS_sf"/>
</dbReference>
<evidence type="ECO:0000256" key="1">
    <source>
        <dbReference type="ARBA" id="ARBA00009199"/>
    </source>
</evidence>
<dbReference type="Pfam" id="PF01425">
    <property type="entry name" value="Amidase"/>
    <property type="match status" value="1"/>
</dbReference>
<dbReference type="GeneID" id="67015018"/>
<name>A0A8J2HRT8_9PLEO</name>
<feature type="region of interest" description="Disordered" evidence="2">
    <location>
        <begin position="1"/>
        <end position="29"/>
    </location>
</feature>
<accession>A0A8J2HRT8</accession>
<keyword evidence="5" id="KW-1185">Reference proteome</keyword>
<evidence type="ECO:0000313" key="5">
    <source>
        <dbReference type="Proteomes" id="UP000676310"/>
    </source>
</evidence>
<dbReference type="EMBL" id="CAJRGZ010000014">
    <property type="protein sequence ID" value="CAG5138399.1"/>
    <property type="molecule type" value="Genomic_DNA"/>
</dbReference>
<evidence type="ECO:0000256" key="2">
    <source>
        <dbReference type="SAM" id="MobiDB-lite"/>
    </source>
</evidence>
<dbReference type="GO" id="GO:0003824">
    <property type="term" value="F:catalytic activity"/>
    <property type="evidence" value="ECO:0007669"/>
    <property type="project" value="InterPro"/>
</dbReference>
<protein>
    <recommendedName>
        <fullName evidence="3">Amidase domain-containing protein</fullName>
    </recommendedName>
</protein>
<feature type="domain" description="Amidase" evidence="3">
    <location>
        <begin position="156"/>
        <end position="456"/>
    </location>
</feature>
<organism evidence="4 5">
    <name type="scientific">Alternaria atra</name>
    <dbReference type="NCBI Taxonomy" id="119953"/>
    <lineage>
        <taxon>Eukaryota</taxon>
        <taxon>Fungi</taxon>
        <taxon>Dikarya</taxon>
        <taxon>Ascomycota</taxon>
        <taxon>Pezizomycotina</taxon>
        <taxon>Dothideomycetes</taxon>
        <taxon>Pleosporomycetidae</taxon>
        <taxon>Pleosporales</taxon>
        <taxon>Pleosporineae</taxon>
        <taxon>Pleosporaceae</taxon>
        <taxon>Alternaria</taxon>
        <taxon>Alternaria sect. Ulocladioides</taxon>
    </lineage>
</organism>
<dbReference type="SUPFAM" id="SSF75304">
    <property type="entry name" value="Amidase signature (AS) enzymes"/>
    <property type="match status" value="1"/>
</dbReference>
<dbReference type="OrthoDB" id="421993at2759"/>
<reference evidence="4" key="1">
    <citation type="submission" date="2021-05" db="EMBL/GenBank/DDBJ databases">
        <authorList>
            <person name="Stam R."/>
        </authorList>
    </citation>
    <scope>NUCLEOTIDE SEQUENCE</scope>
    <source>
        <strain evidence="4">CS162</strain>
    </source>
</reference>
<feature type="compositionally biased region" description="Low complexity" evidence="2">
    <location>
        <begin position="591"/>
        <end position="605"/>
    </location>
</feature>